<evidence type="ECO:0000256" key="8">
    <source>
        <dbReference type="ARBA" id="ARBA00023242"/>
    </source>
</evidence>
<protein>
    <recommendedName>
        <fullName evidence="3 9">Ribosomal RNA-processing protein 8</fullName>
        <ecNumber evidence="9">2.1.1.-</ecNumber>
    </recommendedName>
</protein>
<dbReference type="GO" id="GO:0032259">
    <property type="term" value="P:methylation"/>
    <property type="evidence" value="ECO:0007669"/>
    <property type="project" value="UniProtKB-KW"/>
</dbReference>
<keyword evidence="4 9" id="KW-0698">rRNA processing</keyword>
<dbReference type="Pfam" id="PF05148">
    <property type="entry name" value="Methyltransf_8"/>
    <property type="match status" value="1"/>
</dbReference>
<evidence type="ECO:0000256" key="7">
    <source>
        <dbReference type="ARBA" id="ARBA00022691"/>
    </source>
</evidence>
<evidence type="ECO:0000256" key="2">
    <source>
        <dbReference type="ARBA" id="ARBA00006301"/>
    </source>
</evidence>
<name>A0A131ZV35_SARSC</name>
<dbReference type="OrthoDB" id="10258825at2759"/>
<keyword evidence="8 9" id="KW-0539">Nucleus</keyword>
<comment type="similarity">
    <text evidence="2 9">Belongs to the methyltransferase superfamily. RRP8 family.</text>
</comment>
<evidence type="ECO:0000313" key="10">
    <source>
        <dbReference type="EMBL" id="KPM02614.1"/>
    </source>
</evidence>
<dbReference type="GO" id="GO:0006364">
    <property type="term" value="P:rRNA processing"/>
    <property type="evidence" value="ECO:0007669"/>
    <property type="project" value="UniProtKB-UniRule"/>
</dbReference>
<proteinExistence type="inferred from homology"/>
<accession>A0A131ZV35</accession>
<dbReference type="PANTHER" id="PTHR12787">
    <property type="entry name" value="RIBOSOMAL RNA-PROCESSING PROTEIN 8"/>
    <property type="match status" value="1"/>
</dbReference>
<organism evidence="10 11">
    <name type="scientific">Sarcoptes scabiei</name>
    <name type="common">Itch mite</name>
    <name type="synonym">Acarus scabiei</name>
    <dbReference type="NCBI Taxonomy" id="52283"/>
    <lineage>
        <taxon>Eukaryota</taxon>
        <taxon>Metazoa</taxon>
        <taxon>Ecdysozoa</taxon>
        <taxon>Arthropoda</taxon>
        <taxon>Chelicerata</taxon>
        <taxon>Arachnida</taxon>
        <taxon>Acari</taxon>
        <taxon>Acariformes</taxon>
        <taxon>Sarcoptiformes</taxon>
        <taxon>Astigmata</taxon>
        <taxon>Psoroptidia</taxon>
        <taxon>Sarcoptoidea</taxon>
        <taxon>Sarcoptidae</taxon>
        <taxon>Sarcoptinae</taxon>
        <taxon>Sarcoptes</taxon>
    </lineage>
</organism>
<dbReference type="EMBL" id="JXLN01002411">
    <property type="protein sequence ID" value="KPM02614.1"/>
    <property type="molecule type" value="Genomic_DNA"/>
</dbReference>
<dbReference type="Gene3D" id="3.40.50.150">
    <property type="entry name" value="Vaccinia Virus protein VP39"/>
    <property type="match status" value="1"/>
</dbReference>
<reference evidence="10 11" key="1">
    <citation type="journal article" date="2015" name="Parasit. Vectors">
        <title>Draft genome of the scabies mite.</title>
        <authorList>
            <person name="Rider S.D.Jr."/>
            <person name="Morgan M.S."/>
            <person name="Arlian L.G."/>
        </authorList>
    </citation>
    <scope>NUCLEOTIDE SEQUENCE [LARGE SCALE GENOMIC DNA]</scope>
    <source>
        <strain evidence="10">Arlian Lab</strain>
    </source>
</reference>
<sequence length="396" mass="46007">MHQKHNFDSPNDRQRLLKYLDFERQKSAITSTSCFSLQERSQQKSKSLKRTDKTDADIPISIEERTKSVVKDQSDSSRIAIPSKKNWSENNRQILKKDTNISGMKFLSKNSLNDEFNHKIRSHSIVSDSKENFDNQPDECSRRLASKAQRTLSFAMFRHLNEFLYTHTSFQSRKKFDESKFLQYHQAYDDIVKQWPLKPIDFIIEQLKNRINSKKISNISIADIGCGSKPRIAEAFPEAQTYSFDLYSSKDFSNIIIAADMCCLPLEDNFCDYCIYSLSLMPSNLSDAFREANRILKPNGCIMIVEVASRFAECKKNLNKQKIKAKKINHKEHLGLENFTKILKQSYGFKMIDRKFLPPNDYFVYLLLRKNSSIQSIGNGTKLPPLNLKPCLYKIR</sequence>
<keyword evidence="6 9" id="KW-0808">Transferase</keyword>
<comment type="function">
    <text evidence="9">Probable methyltransferase required to silence rDNA.</text>
</comment>
<evidence type="ECO:0000256" key="6">
    <source>
        <dbReference type="ARBA" id="ARBA00022679"/>
    </source>
</evidence>
<dbReference type="PANTHER" id="PTHR12787:SF0">
    <property type="entry name" value="RIBOSOMAL RNA-PROCESSING PROTEIN 8"/>
    <property type="match status" value="1"/>
</dbReference>
<evidence type="ECO:0000256" key="1">
    <source>
        <dbReference type="ARBA" id="ARBA00004604"/>
    </source>
</evidence>
<gene>
    <name evidence="10" type="ORF">QR98_0010300</name>
</gene>
<keyword evidence="5 9" id="KW-0489">Methyltransferase</keyword>
<dbReference type="VEuPathDB" id="VectorBase:SSCA003403"/>
<dbReference type="SUPFAM" id="SSF53335">
    <property type="entry name" value="S-adenosyl-L-methionine-dependent methyltransferases"/>
    <property type="match status" value="1"/>
</dbReference>
<dbReference type="InterPro" id="IPR007823">
    <property type="entry name" value="RRP8"/>
</dbReference>
<dbReference type="InterPro" id="IPR042036">
    <property type="entry name" value="RRP8_N"/>
</dbReference>
<evidence type="ECO:0000256" key="3">
    <source>
        <dbReference type="ARBA" id="ARBA00020203"/>
    </source>
</evidence>
<dbReference type="GO" id="GO:0008168">
    <property type="term" value="F:methyltransferase activity"/>
    <property type="evidence" value="ECO:0007669"/>
    <property type="project" value="UniProtKB-KW"/>
</dbReference>
<evidence type="ECO:0000256" key="4">
    <source>
        <dbReference type="ARBA" id="ARBA00022552"/>
    </source>
</evidence>
<dbReference type="InterPro" id="IPR029063">
    <property type="entry name" value="SAM-dependent_MTases_sf"/>
</dbReference>
<keyword evidence="7 9" id="KW-0949">S-adenosyl-L-methionine</keyword>
<comment type="caution">
    <text evidence="10">The sequence shown here is derived from an EMBL/GenBank/DDBJ whole genome shotgun (WGS) entry which is preliminary data.</text>
</comment>
<dbReference type="Gene3D" id="1.10.10.2150">
    <property type="entry name" value="Ribosomal RNA-processing protein 8, N-terminal domain"/>
    <property type="match status" value="1"/>
</dbReference>
<evidence type="ECO:0000256" key="5">
    <source>
        <dbReference type="ARBA" id="ARBA00022603"/>
    </source>
</evidence>
<dbReference type="AlphaFoldDB" id="A0A131ZV35"/>
<dbReference type="EC" id="2.1.1.-" evidence="9"/>
<comment type="subcellular location">
    <subcellularLocation>
        <location evidence="1 9">Nucleus</location>
        <location evidence="1 9">Nucleolus</location>
    </subcellularLocation>
</comment>
<evidence type="ECO:0000256" key="9">
    <source>
        <dbReference type="RuleBase" id="RU365074"/>
    </source>
</evidence>
<evidence type="ECO:0000313" key="11">
    <source>
        <dbReference type="Proteomes" id="UP000616769"/>
    </source>
</evidence>
<dbReference type="GO" id="GO:0005730">
    <property type="term" value="C:nucleolus"/>
    <property type="evidence" value="ECO:0007669"/>
    <property type="project" value="UniProtKB-SubCell"/>
</dbReference>
<dbReference type="Proteomes" id="UP000616769">
    <property type="component" value="Unassembled WGS sequence"/>
</dbReference>